<dbReference type="Pfam" id="PF01370">
    <property type="entry name" value="Epimerase"/>
    <property type="match status" value="1"/>
</dbReference>
<keyword evidence="4" id="KW-0560">Oxidoreductase</keyword>
<evidence type="ECO:0000256" key="1">
    <source>
        <dbReference type="ARBA" id="ARBA00022857"/>
    </source>
</evidence>
<gene>
    <name evidence="4" type="primary">denD</name>
    <name evidence="4" type="ORF">VSX56_04845</name>
</gene>
<dbReference type="GO" id="GO:0016491">
    <property type="term" value="F:oxidoreductase activity"/>
    <property type="evidence" value="ECO:0007669"/>
    <property type="project" value="UniProtKB-KW"/>
</dbReference>
<accession>A0ABV1SDW0</accession>
<dbReference type="InterPro" id="IPR036291">
    <property type="entry name" value="NAD(P)-bd_dom_sf"/>
</dbReference>
<dbReference type="SUPFAM" id="SSF51735">
    <property type="entry name" value="NAD(P)-binding Rossmann-fold domains"/>
    <property type="match status" value="1"/>
</dbReference>
<dbReference type="Gene3D" id="3.90.25.10">
    <property type="entry name" value="UDP-galactose 4-epimerase, domain 1"/>
    <property type="match status" value="1"/>
</dbReference>
<dbReference type="EMBL" id="JAYWLC010000003">
    <property type="protein sequence ID" value="MER5171097.1"/>
    <property type="molecule type" value="Genomic_DNA"/>
</dbReference>
<dbReference type="PANTHER" id="PTHR43103">
    <property type="entry name" value="NUCLEOSIDE-DIPHOSPHATE-SUGAR EPIMERASE"/>
    <property type="match status" value="1"/>
</dbReference>
<dbReference type="CDD" id="cd05238">
    <property type="entry name" value="Gne_like_SDR_e"/>
    <property type="match status" value="1"/>
</dbReference>
<dbReference type="Proteomes" id="UP001438953">
    <property type="component" value="Unassembled WGS sequence"/>
</dbReference>
<evidence type="ECO:0000256" key="2">
    <source>
        <dbReference type="ARBA" id="ARBA00023277"/>
    </source>
</evidence>
<feature type="domain" description="NAD-dependent epimerase/dehydratase" evidence="3">
    <location>
        <begin position="3"/>
        <end position="203"/>
    </location>
</feature>
<dbReference type="RefSeq" id="WP_339114647.1">
    <property type="nucleotide sequence ID" value="NZ_JAYWLC010000003.1"/>
</dbReference>
<reference evidence="4 5" key="1">
    <citation type="submission" date="2024-06" db="EMBL/GenBank/DDBJ databases">
        <title>Thioclava kandeliae sp. nov. from a rhizosphere soil sample of Kandelia candel in a mangrove.</title>
        <authorList>
            <person name="Mu T."/>
        </authorList>
    </citation>
    <scope>NUCLEOTIDE SEQUENCE [LARGE SCALE GENOMIC DNA]</scope>
    <source>
        <strain evidence="4 5">CPCC 100088</strain>
    </source>
</reference>
<evidence type="ECO:0000313" key="4">
    <source>
        <dbReference type="EMBL" id="MER5171097.1"/>
    </source>
</evidence>
<dbReference type="Gene3D" id="3.40.50.720">
    <property type="entry name" value="NAD(P)-binding Rossmann-like Domain"/>
    <property type="match status" value="1"/>
</dbReference>
<evidence type="ECO:0000259" key="3">
    <source>
        <dbReference type="Pfam" id="PF01370"/>
    </source>
</evidence>
<proteinExistence type="predicted"/>
<sequence length="323" mass="34705">MHILIIGAAGMVGRKLTAKLLTTGHLGGTPIQRMDLVDVIPPHEPQSEIDIHCEAADLSTPHTAPALIARRPDVIFHLAAIVSGEAEADFDKGYRINLDGTRALFEAIRHTQSYCPRVVFASSIAVVGAPLPYPIPDDFHCTPLTSYGTQKAICELLLADYTRRGILDGVGLRLPTICIRPGAPNKAASGFFSGILREPLVGKDAVLPVPDTIRHWHASPRSAVGFMLHAASMDTAAIGPRRNLSMPGVSATVAEQIEALRRIAGDTAVKLIRRVPDPAITAMCEGWAPGFEASRARALGFRAESDFTQIIKAHIEDELEGVQ</sequence>
<dbReference type="NCBIfam" id="NF043036">
    <property type="entry name" value="ErythonDh"/>
    <property type="match status" value="1"/>
</dbReference>
<comment type="caution">
    <text evidence="4">The sequence shown here is derived from an EMBL/GenBank/DDBJ whole genome shotgun (WGS) entry which is preliminary data.</text>
</comment>
<keyword evidence="1" id="KW-0521">NADP</keyword>
<dbReference type="InterPro" id="IPR050005">
    <property type="entry name" value="DenD"/>
</dbReference>
<keyword evidence="2" id="KW-0119">Carbohydrate metabolism</keyword>
<dbReference type="PANTHER" id="PTHR43103:SF3">
    <property type="entry name" value="ADP-L-GLYCERO-D-MANNO-HEPTOSE-6-EPIMERASE"/>
    <property type="match status" value="1"/>
</dbReference>
<keyword evidence="5" id="KW-1185">Reference proteome</keyword>
<evidence type="ECO:0000313" key="5">
    <source>
        <dbReference type="Proteomes" id="UP001438953"/>
    </source>
</evidence>
<dbReference type="InterPro" id="IPR001509">
    <property type="entry name" value="Epimerase_deHydtase"/>
</dbReference>
<protein>
    <submittedName>
        <fullName evidence="4">D-erythronate dehydrogenase</fullName>
        <ecNumber evidence="4">1.1.1.410</ecNumber>
    </submittedName>
</protein>
<name>A0ABV1SDW0_9RHOB</name>
<dbReference type="EC" id="1.1.1.410" evidence="4"/>
<organism evidence="4 5">
    <name type="scientific">Thioclava kandeliae</name>
    <dbReference type="NCBI Taxonomy" id="3070818"/>
    <lineage>
        <taxon>Bacteria</taxon>
        <taxon>Pseudomonadati</taxon>
        <taxon>Pseudomonadota</taxon>
        <taxon>Alphaproteobacteria</taxon>
        <taxon>Rhodobacterales</taxon>
        <taxon>Paracoccaceae</taxon>
        <taxon>Thioclava</taxon>
    </lineage>
</organism>